<dbReference type="GO" id="GO:0005736">
    <property type="term" value="C:RNA polymerase I complex"/>
    <property type="evidence" value="ECO:0007669"/>
    <property type="project" value="TreeGrafter"/>
</dbReference>
<dbReference type="Proteomes" id="UP000789572">
    <property type="component" value="Unassembled WGS sequence"/>
</dbReference>
<dbReference type="InterPro" id="IPR006110">
    <property type="entry name" value="Pol_omega/Rpo6/RPB6"/>
</dbReference>
<dbReference type="AlphaFoldDB" id="A0A9N8VWP8"/>
<dbReference type="NCBIfam" id="NF002208">
    <property type="entry name" value="PRK01099.1-3"/>
    <property type="match status" value="1"/>
</dbReference>
<evidence type="ECO:0000313" key="4">
    <source>
        <dbReference type="EMBL" id="CAG8463635.1"/>
    </source>
</evidence>
<dbReference type="NCBIfam" id="NF002207">
    <property type="entry name" value="PRK01099.1-2"/>
    <property type="match status" value="1"/>
</dbReference>
<dbReference type="GO" id="GO:0005666">
    <property type="term" value="C:RNA polymerase III complex"/>
    <property type="evidence" value="ECO:0007669"/>
    <property type="project" value="TreeGrafter"/>
</dbReference>
<dbReference type="GO" id="GO:0003899">
    <property type="term" value="F:DNA-directed RNA polymerase activity"/>
    <property type="evidence" value="ECO:0007669"/>
    <property type="project" value="InterPro"/>
</dbReference>
<feature type="region of interest" description="Disordered" evidence="3">
    <location>
        <begin position="30"/>
        <end position="54"/>
    </location>
</feature>
<dbReference type="SUPFAM" id="SSF63562">
    <property type="entry name" value="RPB6/omega subunit-like"/>
    <property type="match status" value="1"/>
</dbReference>
<dbReference type="GO" id="GO:0006360">
    <property type="term" value="P:transcription by RNA polymerase I"/>
    <property type="evidence" value="ECO:0007669"/>
    <property type="project" value="TreeGrafter"/>
</dbReference>
<evidence type="ECO:0000313" key="5">
    <source>
        <dbReference type="Proteomes" id="UP000789572"/>
    </source>
</evidence>
<dbReference type="PROSITE" id="PS01111">
    <property type="entry name" value="RNA_POL_K_14KD"/>
    <property type="match status" value="1"/>
</dbReference>
<evidence type="ECO:0000256" key="2">
    <source>
        <dbReference type="ARBA" id="ARBA00023163"/>
    </source>
</evidence>
<sequence>MSEYDDYDGQEDTCHDLTCFSRTRNLSRAQDDYHGDEDEDDIDLHQHDYDAEGPGDAAVAGTADGNMVVLPNGVDGGVQMDVEDGIGKAKERVTTPYMTKYERARILGTRALQISMSAPILVDHGKETDPLAIARLELKAKMIPLMIRRFLPDGSYEDWHVRELKIPEEQEQTRMEIYKEELYKEGVSTYEPKDERGNPLPII</sequence>
<accession>A0A9N8VWP8</accession>
<dbReference type="Pfam" id="PF01192">
    <property type="entry name" value="RNA_pol_Rpb6"/>
    <property type="match status" value="1"/>
</dbReference>
<dbReference type="OrthoDB" id="259769at2759"/>
<comment type="caution">
    <text evidence="4">The sequence shown here is derived from an EMBL/GenBank/DDBJ whole genome shotgun (WGS) entry which is preliminary data.</text>
</comment>
<dbReference type="PANTHER" id="PTHR47227">
    <property type="entry name" value="DNA-DIRECTED RNA POLYMERASE SUBUNIT K"/>
    <property type="match status" value="1"/>
</dbReference>
<gene>
    <name evidence="4" type="ORF">POCULU_LOCUS689</name>
</gene>
<protein>
    <submittedName>
        <fullName evidence="4">8894_t:CDS:1</fullName>
    </submittedName>
</protein>
<dbReference type="InterPro" id="IPR006111">
    <property type="entry name" value="Rpo6/Rpb6"/>
</dbReference>
<dbReference type="GO" id="GO:0005665">
    <property type="term" value="C:RNA polymerase II, core complex"/>
    <property type="evidence" value="ECO:0007669"/>
    <property type="project" value="TreeGrafter"/>
</dbReference>
<dbReference type="GO" id="GO:0006366">
    <property type="term" value="P:transcription by RNA polymerase II"/>
    <property type="evidence" value="ECO:0007669"/>
    <property type="project" value="TreeGrafter"/>
</dbReference>
<dbReference type="InterPro" id="IPR020708">
    <property type="entry name" value="DNA-dir_RNA_polK_14-18kDa_CS"/>
</dbReference>
<keyword evidence="2" id="KW-0804">Transcription</keyword>
<proteinExistence type="inferred from homology"/>
<dbReference type="Gene3D" id="3.90.940.10">
    <property type="match status" value="1"/>
</dbReference>
<evidence type="ECO:0000256" key="3">
    <source>
        <dbReference type="SAM" id="MobiDB-lite"/>
    </source>
</evidence>
<dbReference type="InterPro" id="IPR036161">
    <property type="entry name" value="RPB6/omega-like_sf"/>
</dbReference>
<dbReference type="GO" id="GO:0003677">
    <property type="term" value="F:DNA binding"/>
    <property type="evidence" value="ECO:0007669"/>
    <property type="project" value="InterPro"/>
</dbReference>
<keyword evidence="1" id="KW-0240">DNA-directed RNA polymerase</keyword>
<reference evidence="4" key="1">
    <citation type="submission" date="2021-06" db="EMBL/GenBank/DDBJ databases">
        <authorList>
            <person name="Kallberg Y."/>
            <person name="Tangrot J."/>
            <person name="Rosling A."/>
        </authorList>
    </citation>
    <scope>NUCLEOTIDE SEQUENCE</scope>
    <source>
        <strain evidence="4">IA702</strain>
    </source>
</reference>
<name>A0A9N8VWP8_9GLOM</name>
<organism evidence="4 5">
    <name type="scientific">Paraglomus occultum</name>
    <dbReference type="NCBI Taxonomy" id="144539"/>
    <lineage>
        <taxon>Eukaryota</taxon>
        <taxon>Fungi</taxon>
        <taxon>Fungi incertae sedis</taxon>
        <taxon>Mucoromycota</taxon>
        <taxon>Glomeromycotina</taxon>
        <taxon>Glomeromycetes</taxon>
        <taxon>Paraglomerales</taxon>
        <taxon>Paraglomeraceae</taxon>
        <taxon>Paraglomus</taxon>
    </lineage>
</organism>
<evidence type="ECO:0000256" key="1">
    <source>
        <dbReference type="ARBA" id="ARBA00022478"/>
    </source>
</evidence>
<dbReference type="EMBL" id="CAJVPJ010000039">
    <property type="protein sequence ID" value="CAG8463635.1"/>
    <property type="molecule type" value="Genomic_DNA"/>
</dbReference>
<dbReference type="HAMAP" id="MF_00192">
    <property type="entry name" value="RNApol_arch_Rpo6"/>
    <property type="match status" value="1"/>
</dbReference>
<keyword evidence="5" id="KW-1185">Reference proteome</keyword>
<dbReference type="GO" id="GO:0042797">
    <property type="term" value="P:tRNA transcription by RNA polymerase III"/>
    <property type="evidence" value="ECO:0007669"/>
    <property type="project" value="TreeGrafter"/>
</dbReference>
<dbReference type="PANTHER" id="PTHR47227:SF5">
    <property type="entry name" value="DNA-DIRECTED RNA POLYMERASES I, II, AND III SUBUNIT RPABC2"/>
    <property type="match status" value="1"/>
</dbReference>